<dbReference type="GO" id="GO:0051321">
    <property type="term" value="P:meiotic cell cycle"/>
    <property type="evidence" value="ECO:0007669"/>
    <property type="project" value="TreeGrafter"/>
</dbReference>
<dbReference type="OrthoDB" id="78652at2759"/>
<accession>A0A6S7K9B8</accession>
<dbReference type="Pfam" id="PF04130">
    <property type="entry name" value="GCP_C_terminal"/>
    <property type="match status" value="1"/>
</dbReference>
<keyword evidence="8" id="KW-1185">Reference proteome</keyword>
<evidence type="ECO:0000256" key="4">
    <source>
        <dbReference type="ARBA" id="ARBA00022701"/>
    </source>
</evidence>
<keyword evidence="4 6" id="KW-0493">Microtubule</keyword>
<dbReference type="AlphaFoldDB" id="A0A6S7K9B8"/>
<dbReference type="PANTHER" id="PTHR19302:SF27">
    <property type="entry name" value="GAMMA-TUBULIN COMPLEX COMPONENT 4"/>
    <property type="match status" value="1"/>
</dbReference>
<dbReference type="GO" id="GO:0000278">
    <property type="term" value="P:mitotic cell cycle"/>
    <property type="evidence" value="ECO:0007669"/>
    <property type="project" value="TreeGrafter"/>
</dbReference>
<dbReference type="EMBL" id="CACRXK020026185">
    <property type="protein sequence ID" value="CAB4040031.1"/>
    <property type="molecule type" value="Genomic_DNA"/>
</dbReference>
<dbReference type="GO" id="GO:0043015">
    <property type="term" value="F:gamma-tubulin binding"/>
    <property type="evidence" value="ECO:0007669"/>
    <property type="project" value="InterPro"/>
</dbReference>
<dbReference type="GO" id="GO:0031122">
    <property type="term" value="P:cytoplasmic microtubule organization"/>
    <property type="evidence" value="ECO:0007669"/>
    <property type="project" value="TreeGrafter"/>
</dbReference>
<reference evidence="7" key="1">
    <citation type="submission" date="2020-04" db="EMBL/GenBank/DDBJ databases">
        <authorList>
            <person name="Alioto T."/>
            <person name="Alioto T."/>
            <person name="Gomez Garrido J."/>
        </authorList>
    </citation>
    <scope>NUCLEOTIDE SEQUENCE</scope>
    <source>
        <strain evidence="7">A484AB</strain>
    </source>
</reference>
<evidence type="ECO:0000256" key="6">
    <source>
        <dbReference type="RuleBase" id="RU363050"/>
    </source>
</evidence>
<dbReference type="GO" id="GO:0051011">
    <property type="term" value="F:microtubule minus-end binding"/>
    <property type="evidence" value="ECO:0007669"/>
    <property type="project" value="TreeGrafter"/>
</dbReference>
<dbReference type="InterPro" id="IPR040457">
    <property type="entry name" value="GCP_C"/>
</dbReference>
<dbReference type="GO" id="GO:0000922">
    <property type="term" value="C:spindle pole"/>
    <property type="evidence" value="ECO:0007669"/>
    <property type="project" value="InterPro"/>
</dbReference>
<comment type="caution">
    <text evidence="7">The sequence shown here is derived from an EMBL/GenBank/DDBJ whole genome shotgun (WGS) entry which is preliminary data.</text>
</comment>
<comment type="subcellular location">
    <subcellularLocation>
        <location evidence="1 6">Cytoplasm</location>
        <location evidence="1 6">Cytoskeleton</location>
        <location evidence="1 6">Microtubule organizing center</location>
    </subcellularLocation>
</comment>
<protein>
    <recommendedName>
        <fullName evidence="6">Gamma-tubulin complex component</fullName>
    </recommendedName>
</protein>
<evidence type="ECO:0000256" key="1">
    <source>
        <dbReference type="ARBA" id="ARBA00004267"/>
    </source>
</evidence>
<dbReference type="GO" id="GO:0000930">
    <property type="term" value="C:gamma-tubulin complex"/>
    <property type="evidence" value="ECO:0007669"/>
    <property type="project" value="TreeGrafter"/>
</dbReference>
<evidence type="ECO:0000313" key="7">
    <source>
        <dbReference type="EMBL" id="CAB4040031.1"/>
    </source>
</evidence>
<dbReference type="GO" id="GO:0007020">
    <property type="term" value="P:microtubule nucleation"/>
    <property type="evidence" value="ECO:0007669"/>
    <property type="project" value="InterPro"/>
</dbReference>
<comment type="similarity">
    <text evidence="2 6">Belongs to the TUBGCP family.</text>
</comment>
<name>A0A6S7K9B8_PARCT</name>
<dbReference type="PANTHER" id="PTHR19302">
    <property type="entry name" value="GAMMA TUBULIN COMPLEX PROTEIN"/>
    <property type="match status" value="1"/>
</dbReference>
<dbReference type="InterPro" id="IPR042241">
    <property type="entry name" value="GCP_C_sf"/>
</dbReference>
<keyword evidence="3 6" id="KW-0963">Cytoplasm</keyword>
<proteinExistence type="inferred from homology"/>
<dbReference type="GO" id="GO:0005874">
    <property type="term" value="C:microtubule"/>
    <property type="evidence" value="ECO:0007669"/>
    <property type="project" value="UniProtKB-KW"/>
</dbReference>
<evidence type="ECO:0000256" key="2">
    <source>
        <dbReference type="ARBA" id="ARBA00010337"/>
    </source>
</evidence>
<dbReference type="GO" id="GO:0051225">
    <property type="term" value="P:spindle assembly"/>
    <property type="evidence" value="ECO:0007669"/>
    <property type="project" value="TreeGrafter"/>
</dbReference>
<sequence>MELQNVWTMYKGRRAAQKGISKDIWLLRMEMTFLVDNLQYYLQVDVLETQYSILLEKINSTRDFETLRLAHDQFITTLHAQSFLLMRQ</sequence>
<keyword evidence="5 6" id="KW-0206">Cytoskeleton</keyword>
<evidence type="ECO:0000256" key="5">
    <source>
        <dbReference type="ARBA" id="ARBA00023212"/>
    </source>
</evidence>
<dbReference type="InterPro" id="IPR007259">
    <property type="entry name" value="GCP"/>
</dbReference>
<feature type="non-terminal residue" evidence="7">
    <location>
        <position position="88"/>
    </location>
</feature>
<evidence type="ECO:0000313" key="8">
    <source>
        <dbReference type="Proteomes" id="UP001152795"/>
    </source>
</evidence>
<gene>
    <name evidence="7" type="ORF">PACLA_8A088890</name>
</gene>
<evidence type="ECO:0000256" key="3">
    <source>
        <dbReference type="ARBA" id="ARBA00022490"/>
    </source>
</evidence>
<dbReference type="Gene3D" id="1.20.120.1900">
    <property type="entry name" value="Gamma-tubulin complex, C-terminal domain"/>
    <property type="match status" value="1"/>
</dbReference>
<dbReference type="Proteomes" id="UP001152795">
    <property type="component" value="Unassembled WGS sequence"/>
</dbReference>
<organism evidence="7 8">
    <name type="scientific">Paramuricea clavata</name>
    <name type="common">Red gorgonian</name>
    <name type="synonym">Violescent sea-whip</name>
    <dbReference type="NCBI Taxonomy" id="317549"/>
    <lineage>
        <taxon>Eukaryota</taxon>
        <taxon>Metazoa</taxon>
        <taxon>Cnidaria</taxon>
        <taxon>Anthozoa</taxon>
        <taxon>Octocorallia</taxon>
        <taxon>Malacalcyonacea</taxon>
        <taxon>Plexauridae</taxon>
        <taxon>Paramuricea</taxon>
    </lineage>
</organism>